<proteinExistence type="predicted"/>
<sequence length="92" mass="9813">MTTHPTFYEGRLKRYHDPLSPPSQTEEGQGESSPARNEAEPSGQPELPVSKPVNGTQGGSRNSAVNAPMELSDLTTKSVQVLTKDLNPGLPA</sequence>
<organism evidence="2 3">
    <name type="scientific">Phytophthora palmivora</name>
    <dbReference type="NCBI Taxonomy" id="4796"/>
    <lineage>
        <taxon>Eukaryota</taxon>
        <taxon>Sar</taxon>
        <taxon>Stramenopiles</taxon>
        <taxon>Oomycota</taxon>
        <taxon>Peronosporomycetes</taxon>
        <taxon>Peronosporales</taxon>
        <taxon>Peronosporaceae</taxon>
        <taxon>Phytophthora</taxon>
    </lineage>
</organism>
<evidence type="ECO:0008006" key="4">
    <source>
        <dbReference type="Google" id="ProtNLM"/>
    </source>
</evidence>
<feature type="compositionally biased region" description="Polar residues" evidence="1">
    <location>
        <begin position="53"/>
        <end position="65"/>
    </location>
</feature>
<name>A0A2P4X115_9STRA</name>
<accession>A0A2P4X115</accession>
<dbReference type="AlphaFoldDB" id="A0A2P4X115"/>
<feature type="region of interest" description="Disordered" evidence="1">
    <location>
        <begin position="1"/>
        <end position="92"/>
    </location>
</feature>
<gene>
    <name evidence="2" type="ORF">PHPALM_32065</name>
</gene>
<evidence type="ECO:0000313" key="3">
    <source>
        <dbReference type="Proteomes" id="UP000237271"/>
    </source>
</evidence>
<comment type="caution">
    <text evidence="2">The sequence shown here is derived from an EMBL/GenBank/DDBJ whole genome shotgun (WGS) entry which is preliminary data.</text>
</comment>
<evidence type="ECO:0000256" key="1">
    <source>
        <dbReference type="SAM" id="MobiDB-lite"/>
    </source>
</evidence>
<feature type="compositionally biased region" description="Polar residues" evidence="1">
    <location>
        <begin position="22"/>
        <end position="35"/>
    </location>
</feature>
<dbReference type="Proteomes" id="UP000237271">
    <property type="component" value="Unassembled WGS sequence"/>
</dbReference>
<keyword evidence="3" id="KW-1185">Reference proteome</keyword>
<reference evidence="2 3" key="1">
    <citation type="journal article" date="2017" name="Genome Biol. Evol.">
        <title>Phytophthora megakarya and P. palmivora, closely related causal agents of cacao black pod rot, underwent increases in genome sizes and gene numbers by different mechanisms.</title>
        <authorList>
            <person name="Ali S.S."/>
            <person name="Shao J."/>
            <person name="Lary D.J."/>
            <person name="Kronmiller B."/>
            <person name="Shen D."/>
            <person name="Strem M.D."/>
            <person name="Amoako-Attah I."/>
            <person name="Akrofi A.Y."/>
            <person name="Begoude B.A."/>
            <person name="Ten Hoopen G.M."/>
            <person name="Coulibaly K."/>
            <person name="Kebe B.I."/>
            <person name="Melnick R.L."/>
            <person name="Guiltinan M.J."/>
            <person name="Tyler B.M."/>
            <person name="Meinhardt L.W."/>
            <person name="Bailey B.A."/>
        </authorList>
    </citation>
    <scope>NUCLEOTIDE SEQUENCE [LARGE SCALE GENOMIC DNA]</scope>
    <source>
        <strain evidence="3">sbr112.9</strain>
    </source>
</reference>
<dbReference type="EMBL" id="NCKW01017271">
    <property type="protein sequence ID" value="POM59236.1"/>
    <property type="molecule type" value="Genomic_DNA"/>
</dbReference>
<dbReference type="OrthoDB" id="145653at2759"/>
<protein>
    <recommendedName>
        <fullName evidence="4">Pol protein</fullName>
    </recommendedName>
</protein>
<evidence type="ECO:0000313" key="2">
    <source>
        <dbReference type="EMBL" id="POM59236.1"/>
    </source>
</evidence>